<accession>A0ACA9M2N1</accession>
<protein>
    <submittedName>
        <fullName evidence="1">12502_t:CDS:1</fullName>
    </submittedName>
</protein>
<evidence type="ECO:0000313" key="1">
    <source>
        <dbReference type="EMBL" id="CAG8556350.1"/>
    </source>
</evidence>
<name>A0ACA9M2N1_9GLOM</name>
<comment type="caution">
    <text evidence="1">The sequence shown here is derived from an EMBL/GenBank/DDBJ whole genome shotgun (WGS) entry which is preliminary data.</text>
</comment>
<dbReference type="EMBL" id="CAJVPW010005521">
    <property type="protein sequence ID" value="CAG8556350.1"/>
    <property type="molecule type" value="Genomic_DNA"/>
</dbReference>
<evidence type="ECO:0000313" key="2">
    <source>
        <dbReference type="Proteomes" id="UP000789366"/>
    </source>
</evidence>
<gene>
    <name evidence="1" type="ORF">SPELUC_LOCUS5417</name>
</gene>
<keyword evidence="2" id="KW-1185">Reference proteome</keyword>
<proteinExistence type="predicted"/>
<dbReference type="Proteomes" id="UP000789366">
    <property type="component" value="Unassembled WGS sequence"/>
</dbReference>
<sequence>MTGGESSKEASIKVPEETPSRMLRQLSRALVQPALDQHLTPLRQRVGTPKRQRVSTPRTPRTRQTPIIHLTPNSTRRSLRRQSKEDKSKTKKKQTPQNLLRVLSRAPGFVQKSQIAPDVPGPSNIEIKDVETEKNNIEIEDIEPEEHQIKDIEPEEQRHILDNDNDDITNVYSDQATDTMEFTGEFKIISHDMNTDTNIYNDQEHRHILDYENDDITNVYSDQATETMEFTGEFKSSPHDINVDTNIYNDQVTEIMECVGEINNNPIEIDDDDENDVQNQEQRPKNKRLFGSFSNAKLSKTAMQVNIRTQLFFEQVATDLATYAAHGKREIIQDKDVLLLMKRQGLINDKISFEYLADRYLPRELSDEVCLVARAGNKLYP</sequence>
<reference evidence="1" key="1">
    <citation type="submission" date="2021-06" db="EMBL/GenBank/DDBJ databases">
        <authorList>
            <person name="Kallberg Y."/>
            <person name="Tangrot J."/>
            <person name="Rosling A."/>
        </authorList>
    </citation>
    <scope>NUCLEOTIDE SEQUENCE</scope>
    <source>
        <strain evidence="1">28 12/20/2015</strain>
    </source>
</reference>
<organism evidence="1 2">
    <name type="scientific">Cetraspora pellucida</name>
    <dbReference type="NCBI Taxonomy" id="1433469"/>
    <lineage>
        <taxon>Eukaryota</taxon>
        <taxon>Fungi</taxon>
        <taxon>Fungi incertae sedis</taxon>
        <taxon>Mucoromycota</taxon>
        <taxon>Glomeromycotina</taxon>
        <taxon>Glomeromycetes</taxon>
        <taxon>Diversisporales</taxon>
        <taxon>Gigasporaceae</taxon>
        <taxon>Cetraspora</taxon>
    </lineage>
</organism>